<feature type="domain" description="LysM" evidence="2">
    <location>
        <begin position="333"/>
        <end position="382"/>
    </location>
</feature>
<dbReference type="Pfam" id="PF01476">
    <property type="entry name" value="LysM"/>
    <property type="match status" value="1"/>
</dbReference>
<dbReference type="InterPro" id="IPR018392">
    <property type="entry name" value="LysM"/>
</dbReference>
<dbReference type="Proteomes" id="UP000761264">
    <property type="component" value="Unassembled WGS sequence"/>
</dbReference>
<reference evidence="3" key="1">
    <citation type="submission" date="2020-03" db="EMBL/GenBank/DDBJ databases">
        <title>Genome of Pelagibius litoralis DSM 21314T.</title>
        <authorList>
            <person name="Wang G."/>
        </authorList>
    </citation>
    <scope>NUCLEOTIDE SEQUENCE</scope>
    <source>
        <strain evidence="3">DSM 21314</strain>
    </source>
</reference>
<gene>
    <name evidence="3" type="ORF">HBA54_20035</name>
</gene>
<dbReference type="Gene3D" id="3.10.350.10">
    <property type="entry name" value="LysM domain"/>
    <property type="match status" value="1"/>
</dbReference>
<dbReference type="PANTHER" id="PTHR34700:SF4">
    <property type="entry name" value="PHAGE-LIKE ELEMENT PBSX PROTEIN XKDP"/>
    <property type="match status" value="1"/>
</dbReference>
<accession>A0A967F0R3</accession>
<keyword evidence="4" id="KW-1185">Reference proteome</keyword>
<dbReference type="PANTHER" id="PTHR34700">
    <property type="entry name" value="POTASSIUM BINDING PROTEIN KBP"/>
    <property type="match status" value="1"/>
</dbReference>
<protein>
    <submittedName>
        <fullName evidence="3">LysM peptidoglycan-binding domain-containing protein</fullName>
    </submittedName>
</protein>
<dbReference type="PROSITE" id="PS51782">
    <property type="entry name" value="LYSM"/>
    <property type="match status" value="1"/>
</dbReference>
<dbReference type="InterPro" id="IPR052196">
    <property type="entry name" value="Bact_Kbp"/>
</dbReference>
<dbReference type="Gene3D" id="2.60.40.10">
    <property type="entry name" value="Immunoglobulins"/>
    <property type="match status" value="1"/>
</dbReference>
<feature type="region of interest" description="Disordered" evidence="1">
    <location>
        <begin position="36"/>
        <end position="102"/>
    </location>
</feature>
<dbReference type="RefSeq" id="WP_167227971.1">
    <property type="nucleotide sequence ID" value="NZ_JAAQPH010000017.1"/>
</dbReference>
<dbReference type="InterPro" id="IPR036779">
    <property type="entry name" value="LysM_dom_sf"/>
</dbReference>
<dbReference type="InterPro" id="IPR041498">
    <property type="entry name" value="Big_6"/>
</dbReference>
<evidence type="ECO:0000256" key="1">
    <source>
        <dbReference type="SAM" id="MobiDB-lite"/>
    </source>
</evidence>
<name>A0A967F0R3_9PROT</name>
<dbReference type="EMBL" id="JAAQPH010000017">
    <property type="protein sequence ID" value="NIA70894.1"/>
    <property type="molecule type" value="Genomic_DNA"/>
</dbReference>
<dbReference type="Pfam" id="PF17936">
    <property type="entry name" value="Big_6"/>
    <property type="match status" value="1"/>
</dbReference>
<sequence length="386" mass="39678">MQRLVFGLGGAVLAVAIAGYLLFSNGADEAIVADQQATPQPAASQDVDATTPAGQANTEGAGSPAASGDSEEQDQRPQVVLRSGTDAAGTPDGATPESRPTFDVVRVEPSGETVIAGRAEPDSEVKVTLGKGGTVGTAKADSSGAWAIVAEQPLAPGSHQIGIEAKTPDGQKQLSENLVVVMVPESKVPAATPPAGQNGGAAQPEEAPVLAVLTPRAGGASKVLPQEPEEGISEGSLALDSVDYDEGGRAVLGGRATPGARMLVYLNNRPIGEAVAGDDGRWRLSPASPILEGLHDLRVDQVDGGGGVVARVETPFSRETPRSVAESVSEGEDYVIVQPGNSLWRIARRSYGQGLQYTVIYQANAQQIGDPDLIYPGQVFTVPKLN</sequence>
<dbReference type="AlphaFoldDB" id="A0A967F0R3"/>
<dbReference type="CDD" id="cd00118">
    <property type="entry name" value="LysM"/>
    <property type="match status" value="1"/>
</dbReference>
<dbReference type="SMART" id="SM00257">
    <property type="entry name" value="LysM"/>
    <property type="match status" value="1"/>
</dbReference>
<comment type="caution">
    <text evidence="3">The sequence shown here is derived from an EMBL/GenBank/DDBJ whole genome shotgun (WGS) entry which is preliminary data.</text>
</comment>
<organism evidence="3 4">
    <name type="scientific">Pelagibius litoralis</name>
    <dbReference type="NCBI Taxonomy" id="374515"/>
    <lineage>
        <taxon>Bacteria</taxon>
        <taxon>Pseudomonadati</taxon>
        <taxon>Pseudomonadota</taxon>
        <taxon>Alphaproteobacteria</taxon>
        <taxon>Rhodospirillales</taxon>
        <taxon>Rhodovibrionaceae</taxon>
        <taxon>Pelagibius</taxon>
    </lineage>
</organism>
<dbReference type="InterPro" id="IPR013783">
    <property type="entry name" value="Ig-like_fold"/>
</dbReference>
<dbReference type="SUPFAM" id="SSF54106">
    <property type="entry name" value="LysM domain"/>
    <property type="match status" value="1"/>
</dbReference>
<evidence type="ECO:0000313" key="3">
    <source>
        <dbReference type="EMBL" id="NIA70894.1"/>
    </source>
</evidence>
<evidence type="ECO:0000313" key="4">
    <source>
        <dbReference type="Proteomes" id="UP000761264"/>
    </source>
</evidence>
<evidence type="ECO:0000259" key="2">
    <source>
        <dbReference type="PROSITE" id="PS51782"/>
    </source>
</evidence>
<proteinExistence type="predicted"/>